<evidence type="ECO:0000313" key="2">
    <source>
        <dbReference type="EMBL" id="MBC3475504.1"/>
    </source>
</evidence>
<feature type="domain" description="GspL periplasmic" evidence="1">
    <location>
        <begin position="217"/>
        <end position="348"/>
    </location>
</feature>
<dbReference type="InterPro" id="IPR025691">
    <property type="entry name" value="GspL_pp_dom"/>
</dbReference>
<evidence type="ECO:0000259" key="1">
    <source>
        <dbReference type="Pfam" id="PF12693"/>
    </source>
</evidence>
<evidence type="ECO:0000313" key="3">
    <source>
        <dbReference type="Proteomes" id="UP000628086"/>
    </source>
</evidence>
<sequence>MMLEWRRRTANRPRLLLRPGIVWDWMLIDTRGATTEGVGKPPVQEDVQVVLIIPAQHCSQFQVAAPPRLKREEWPMLLEDRLLEHPEDVVCARLCAPPGQLQLLVVARQALAGWREQCAEWGLQAEHCWAEFQLMPMPEPGAAWQWRRSSGLTLFKGMTAEANELWLAWPDGLGELPEHPWSSLRRQFMEGPWPTPLASLAQLPRVFEQRGGACKLPGVSRQQRGLLVACLLLACTWGGVCLTQQWHQAQVWRAEVAAVAGEHASPRQAAQALKRLREGQVQQQLRLRQLDELQACLQGWLREHPQWRLQAVRFDGQRWHLRLEGDGVAPPWREMAETAGARVEVQGGTPALQWQVTFDLGDAV</sequence>
<reference evidence="2 3" key="1">
    <citation type="journal article" date="2020" name="Microorganisms">
        <title>Reliable Identification of Environmental Pseudomonas Isolates Using the rpoD Gene.</title>
        <authorList>
            <consortium name="The Broad Institute Genome Sequencing Platform"/>
            <person name="Girard L."/>
            <person name="Lood C."/>
            <person name="Rokni-Zadeh H."/>
            <person name="van Noort V."/>
            <person name="Lavigne R."/>
            <person name="De Mot R."/>
        </authorList>
    </citation>
    <scope>NUCLEOTIDE SEQUENCE [LARGE SCALE GENOMIC DNA]</scope>
    <source>
        <strain evidence="2 3">RW7P2</strain>
    </source>
</reference>
<dbReference type="Pfam" id="PF12693">
    <property type="entry name" value="GspL_C"/>
    <property type="match status" value="1"/>
</dbReference>
<accession>A0ABR6V4S5</accession>
<dbReference type="EMBL" id="JABWRS010000004">
    <property type="protein sequence ID" value="MBC3475504.1"/>
    <property type="molecule type" value="Genomic_DNA"/>
</dbReference>
<name>A0ABR6V4S5_9PSED</name>
<protein>
    <submittedName>
        <fullName evidence="2">Type II secretion system protein GspL</fullName>
    </submittedName>
</protein>
<proteinExistence type="predicted"/>
<dbReference type="Proteomes" id="UP000628086">
    <property type="component" value="Unassembled WGS sequence"/>
</dbReference>
<dbReference type="RefSeq" id="WP_041925741.1">
    <property type="nucleotide sequence ID" value="NZ_JABWRS010000004.1"/>
</dbReference>
<dbReference type="SUPFAM" id="SSF53067">
    <property type="entry name" value="Actin-like ATPase domain"/>
    <property type="match status" value="1"/>
</dbReference>
<comment type="caution">
    <text evidence="2">The sequence shown here is derived from an EMBL/GenBank/DDBJ whole genome shotgun (WGS) entry which is preliminary data.</text>
</comment>
<dbReference type="Gene3D" id="3.30.420.380">
    <property type="match status" value="1"/>
</dbReference>
<gene>
    <name evidence="2" type="ORF">HU747_07810</name>
</gene>
<dbReference type="InterPro" id="IPR043129">
    <property type="entry name" value="ATPase_NBD"/>
</dbReference>
<keyword evidence="3" id="KW-1185">Reference proteome</keyword>
<organism evidence="2 3">
    <name type="scientific">Pseudomonas taiwanensis</name>
    <dbReference type="NCBI Taxonomy" id="470150"/>
    <lineage>
        <taxon>Bacteria</taxon>
        <taxon>Pseudomonadati</taxon>
        <taxon>Pseudomonadota</taxon>
        <taxon>Gammaproteobacteria</taxon>
        <taxon>Pseudomonadales</taxon>
        <taxon>Pseudomonadaceae</taxon>
        <taxon>Pseudomonas</taxon>
    </lineage>
</organism>